<dbReference type="AlphaFoldDB" id="A0A8J2PKY6"/>
<dbReference type="InterPro" id="IPR007122">
    <property type="entry name" value="Villin/Gelsolin"/>
</dbReference>
<comment type="caution">
    <text evidence="3">The sequence shown here is derived from an EMBL/GenBank/DDBJ whole genome shotgun (WGS) entry which is preliminary data.</text>
</comment>
<dbReference type="Pfam" id="PF00626">
    <property type="entry name" value="Gelsolin"/>
    <property type="match status" value="1"/>
</dbReference>
<dbReference type="GO" id="GO:0051016">
    <property type="term" value="P:barbed-end actin filament capping"/>
    <property type="evidence" value="ECO:0007669"/>
    <property type="project" value="TreeGrafter"/>
</dbReference>
<dbReference type="SMART" id="SM00262">
    <property type="entry name" value="GEL"/>
    <property type="match status" value="1"/>
</dbReference>
<dbReference type="OrthoDB" id="6375767at2759"/>
<reference evidence="3" key="1">
    <citation type="submission" date="2021-06" db="EMBL/GenBank/DDBJ databases">
        <authorList>
            <person name="Hodson N. C."/>
            <person name="Mongue J. A."/>
            <person name="Jaron S. K."/>
        </authorList>
    </citation>
    <scope>NUCLEOTIDE SEQUENCE</scope>
</reference>
<dbReference type="GO" id="GO:0051014">
    <property type="term" value="P:actin filament severing"/>
    <property type="evidence" value="ECO:0007669"/>
    <property type="project" value="TreeGrafter"/>
</dbReference>
<proteinExistence type="predicted"/>
<dbReference type="Proteomes" id="UP000708208">
    <property type="component" value="Unassembled WGS sequence"/>
</dbReference>
<dbReference type="GO" id="GO:0051015">
    <property type="term" value="F:actin filament binding"/>
    <property type="evidence" value="ECO:0007669"/>
    <property type="project" value="InterPro"/>
</dbReference>
<dbReference type="GO" id="GO:0015629">
    <property type="term" value="C:actin cytoskeleton"/>
    <property type="evidence" value="ECO:0007669"/>
    <property type="project" value="TreeGrafter"/>
</dbReference>
<protein>
    <recommendedName>
        <fullName evidence="2">Gelsolin-like domain-containing protein</fullName>
    </recommendedName>
</protein>
<keyword evidence="4" id="KW-1185">Reference proteome</keyword>
<dbReference type="PANTHER" id="PTHR11977:SF123">
    <property type="entry name" value="GELSOLIN"/>
    <property type="match status" value="1"/>
</dbReference>
<sequence length="87" mass="9941">FDQDDLNEDDVMVLDTGADEIFIWLGKGASQDERKHSMSMSDEYIKSQHERTGGNAVSVSIIVKQGEEPDSFKTLFPSWNDNMWNKK</sequence>
<dbReference type="EMBL" id="CAJVCH010429640">
    <property type="protein sequence ID" value="CAG7818770.1"/>
    <property type="molecule type" value="Genomic_DNA"/>
</dbReference>
<organism evidence="3 4">
    <name type="scientific">Allacma fusca</name>
    <dbReference type="NCBI Taxonomy" id="39272"/>
    <lineage>
        <taxon>Eukaryota</taxon>
        <taxon>Metazoa</taxon>
        <taxon>Ecdysozoa</taxon>
        <taxon>Arthropoda</taxon>
        <taxon>Hexapoda</taxon>
        <taxon>Collembola</taxon>
        <taxon>Symphypleona</taxon>
        <taxon>Sminthuridae</taxon>
        <taxon>Allacma</taxon>
    </lineage>
</organism>
<dbReference type="GO" id="GO:0005546">
    <property type="term" value="F:phosphatidylinositol-4,5-bisphosphate binding"/>
    <property type="evidence" value="ECO:0007669"/>
    <property type="project" value="TreeGrafter"/>
</dbReference>
<evidence type="ECO:0000313" key="4">
    <source>
        <dbReference type="Proteomes" id="UP000708208"/>
    </source>
</evidence>
<dbReference type="PANTHER" id="PTHR11977">
    <property type="entry name" value="VILLIN"/>
    <property type="match status" value="1"/>
</dbReference>
<dbReference type="InterPro" id="IPR007123">
    <property type="entry name" value="Gelsolin-like_dom"/>
</dbReference>
<name>A0A8J2PKY6_9HEXA</name>
<dbReference type="GO" id="GO:0005737">
    <property type="term" value="C:cytoplasm"/>
    <property type="evidence" value="ECO:0007669"/>
    <property type="project" value="TreeGrafter"/>
</dbReference>
<gene>
    <name evidence="3" type="ORF">AFUS01_LOCUS29251</name>
</gene>
<feature type="non-terminal residue" evidence="3">
    <location>
        <position position="87"/>
    </location>
</feature>
<evidence type="ECO:0000256" key="1">
    <source>
        <dbReference type="ARBA" id="ARBA00022737"/>
    </source>
</evidence>
<evidence type="ECO:0000313" key="3">
    <source>
        <dbReference type="EMBL" id="CAG7818770.1"/>
    </source>
</evidence>
<evidence type="ECO:0000259" key="2">
    <source>
        <dbReference type="Pfam" id="PF00626"/>
    </source>
</evidence>
<keyword evidence="1" id="KW-0677">Repeat</keyword>
<dbReference type="GO" id="GO:0008154">
    <property type="term" value="P:actin polymerization or depolymerization"/>
    <property type="evidence" value="ECO:0007669"/>
    <property type="project" value="TreeGrafter"/>
</dbReference>
<accession>A0A8J2PKY6</accession>
<feature type="domain" description="Gelsolin-like" evidence="2">
    <location>
        <begin position="1"/>
        <end position="72"/>
    </location>
</feature>